<dbReference type="GO" id="GO:0071793">
    <property type="term" value="P:bacillithiol biosynthetic process"/>
    <property type="evidence" value="ECO:0007669"/>
    <property type="project" value="InterPro"/>
</dbReference>
<dbReference type="SUPFAM" id="SSF53756">
    <property type="entry name" value="UDP-Glycosyltransferase/glycogen phosphorylase"/>
    <property type="match status" value="1"/>
</dbReference>
<dbReference type="STRING" id="1855912.LuPra_01175"/>
<dbReference type="InterPro" id="IPR028098">
    <property type="entry name" value="Glyco_trans_4-like_N"/>
</dbReference>
<gene>
    <name evidence="3" type="primary">pimB_3</name>
    <name evidence="3" type="ORF">LuPra_01175</name>
</gene>
<keyword evidence="3" id="KW-0808">Transferase</keyword>
<dbReference type="Pfam" id="PF13439">
    <property type="entry name" value="Glyco_transf_4"/>
    <property type="match status" value="1"/>
</dbReference>
<feature type="domain" description="Glycosyl transferase family 1" evidence="1">
    <location>
        <begin position="196"/>
        <end position="353"/>
    </location>
</feature>
<sequence>MNVGIVCYASVGGSGVVATELGRVLAQRGHEVHLISHDPPFRWREGEPRFFFEHVTVPPYPLFLEPQYLLALVNTIVRVARERRLDIVHAHYAVPHATAAYLADQMLSAASGPTVPRTITTLHGTDITLVGSDPSYSSVVAFSIEQSHGVTAVSHSLATDTIRTLGITRDIRVIPNFLDVDRYQRRPDPALRARVRGSDQDAAILLHTSNFRPVKRIGAVVEVFAQVRARVPAKLVLVGDGPERRRVERLVTEAGLTADVQFAGEQPDALPWLSIADLFLLPSAQESFGLSALEAMACEVPVIASHVGGLPEVVTEGVTGHLRAPEDTAGMTSAALALLQDPARRLAMGRAAADDVRRRFQQDTVVPVYERMYEEVIAEGGK</sequence>
<dbReference type="Gene3D" id="3.40.50.2000">
    <property type="entry name" value="Glycogen Phosphorylase B"/>
    <property type="match status" value="2"/>
</dbReference>
<keyword evidence="3" id="KW-0328">Glycosyltransferase</keyword>
<evidence type="ECO:0000259" key="2">
    <source>
        <dbReference type="Pfam" id="PF13439"/>
    </source>
</evidence>
<evidence type="ECO:0000313" key="3">
    <source>
        <dbReference type="EMBL" id="AMY07987.1"/>
    </source>
</evidence>
<dbReference type="KEGG" id="abac:LuPra_01175"/>
<protein>
    <submittedName>
        <fullName evidence="3">GDP-mannose-dependent alpha-(1-6)-phosphatidylinositol monomannoside mannosyltransferase</fullName>
        <ecNumber evidence="3">2.4.1.345</ecNumber>
    </submittedName>
</protein>
<organism evidence="3 4">
    <name type="scientific">Luteitalea pratensis</name>
    <dbReference type="NCBI Taxonomy" id="1855912"/>
    <lineage>
        <taxon>Bacteria</taxon>
        <taxon>Pseudomonadati</taxon>
        <taxon>Acidobacteriota</taxon>
        <taxon>Vicinamibacteria</taxon>
        <taxon>Vicinamibacterales</taxon>
        <taxon>Vicinamibacteraceae</taxon>
        <taxon>Luteitalea</taxon>
    </lineage>
</organism>
<reference evidence="3 4" key="1">
    <citation type="journal article" date="2016" name="Genome Announc.">
        <title>First Complete Genome Sequence of a Subdivision 6 Acidobacterium Strain.</title>
        <authorList>
            <person name="Huang S."/>
            <person name="Vieira S."/>
            <person name="Bunk B."/>
            <person name="Riedel T."/>
            <person name="Sproer C."/>
            <person name="Overmann J."/>
        </authorList>
    </citation>
    <scope>NUCLEOTIDE SEQUENCE [LARGE SCALE GENOMIC DNA]</scope>
    <source>
        <strain evidence="4">DSM 100886 HEG_-6_39</strain>
    </source>
</reference>
<dbReference type="Pfam" id="PF00534">
    <property type="entry name" value="Glycos_transf_1"/>
    <property type="match status" value="1"/>
</dbReference>
<dbReference type="EC" id="2.4.1.345" evidence="3"/>
<dbReference type="InterPro" id="IPR023881">
    <property type="entry name" value="Thiol_BshA"/>
</dbReference>
<dbReference type="PANTHER" id="PTHR45947">
    <property type="entry name" value="SULFOQUINOVOSYL TRANSFERASE SQD2"/>
    <property type="match status" value="1"/>
</dbReference>
<feature type="domain" description="Glycosyltransferase subfamily 4-like N-terminal" evidence="2">
    <location>
        <begin position="11"/>
        <end position="182"/>
    </location>
</feature>
<dbReference type="PANTHER" id="PTHR45947:SF3">
    <property type="entry name" value="SULFOQUINOVOSYL TRANSFERASE SQD2"/>
    <property type="match status" value="1"/>
</dbReference>
<reference evidence="4" key="2">
    <citation type="submission" date="2016-04" db="EMBL/GenBank/DDBJ databases">
        <title>First Complete Genome Sequence of a Subdivision 6 Acidobacterium.</title>
        <authorList>
            <person name="Huang S."/>
            <person name="Vieira S."/>
            <person name="Bunk B."/>
            <person name="Riedel T."/>
            <person name="Sproeer C."/>
            <person name="Overmann J."/>
        </authorList>
    </citation>
    <scope>NUCLEOTIDE SEQUENCE [LARGE SCALE GENOMIC DNA]</scope>
    <source>
        <strain evidence="4">DSM 100886 HEG_-6_39</strain>
    </source>
</reference>
<dbReference type="InterPro" id="IPR001296">
    <property type="entry name" value="Glyco_trans_1"/>
</dbReference>
<accession>A0A143PHF0</accession>
<evidence type="ECO:0000259" key="1">
    <source>
        <dbReference type="Pfam" id="PF00534"/>
    </source>
</evidence>
<name>A0A143PHF0_LUTPR</name>
<dbReference type="NCBIfam" id="TIGR03999">
    <property type="entry name" value="thiol_BshA"/>
    <property type="match status" value="1"/>
</dbReference>
<dbReference type="RefSeq" id="WP_110169869.1">
    <property type="nucleotide sequence ID" value="NZ_CP015136.1"/>
</dbReference>
<evidence type="ECO:0000313" key="4">
    <source>
        <dbReference type="Proteomes" id="UP000076079"/>
    </source>
</evidence>
<dbReference type="InterPro" id="IPR050194">
    <property type="entry name" value="Glycosyltransferase_grp1"/>
</dbReference>
<keyword evidence="4" id="KW-1185">Reference proteome</keyword>
<dbReference type="GO" id="GO:0043750">
    <property type="term" value="F:phosphatidylinositol alpha-mannosyltransferase activity"/>
    <property type="evidence" value="ECO:0007669"/>
    <property type="project" value="UniProtKB-EC"/>
</dbReference>
<proteinExistence type="predicted"/>
<dbReference type="EMBL" id="CP015136">
    <property type="protein sequence ID" value="AMY07987.1"/>
    <property type="molecule type" value="Genomic_DNA"/>
</dbReference>
<dbReference type="AlphaFoldDB" id="A0A143PHF0"/>
<dbReference type="Proteomes" id="UP000076079">
    <property type="component" value="Chromosome"/>
</dbReference>
<dbReference type="OrthoDB" id="9810929at2"/>